<feature type="compositionally biased region" description="Polar residues" evidence="1">
    <location>
        <begin position="1"/>
        <end position="16"/>
    </location>
</feature>
<accession>A0AA40A9R9</accession>
<protein>
    <submittedName>
        <fullName evidence="3">Uncharacterized protein</fullName>
    </submittedName>
</protein>
<gene>
    <name evidence="3" type="ORF">B0H67DRAFT_555671</name>
</gene>
<sequence length="145" mass="16027">MCFLGSSPSCNTGQTKSPPPLYSEHTNISTMERSNDGPERDLELGMLLDGAPATAATAAFAAADVFGQRTDPLGRLLRFASFLVVFLANKNCKFFPWRRPYFFCDLGRMIRAILRVLAAIIVALSIAFLFIARTKRDNTVDFKAN</sequence>
<proteinExistence type="predicted"/>
<organism evidence="3 4">
    <name type="scientific">Lasiosphaeris hirsuta</name>
    <dbReference type="NCBI Taxonomy" id="260670"/>
    <lineage>
        <taxon>Eukaryota</taxon>
        <taxon>Fungi</taxon>
        <taxon>Dikarya</taxon>
        <taxon>Ascomycota</taxon>
        <taxon>Pezizomycotina</taxon>
        <taxon>Sordariomycetes</taxon>
        <taxon>Sordariomycetidae</taxon>
        <taxon>Sordariales</taxon>
        <taxon>Lasiosphaeriaceae</taxon>
        <taxon>Lasiosphaeris</taxon>
    </lineage>
</organism>
<name>A0AA40A9R9_9PEZI</name>
<evidence type="ECO:0000313" key="3">
    <source>
        <dbReference type="EMBL" id="KAK0711733.1"/>
    </source>
</evidence>
<keyword evidence="4" id="KW-1185">Reference proteome</keyword>
<keyword evidence="2" id="KW-1133">Transmembrane helix</keyword>
<evidence type="ECO:0000313" key="4">
    <source>
        <dbReference type="Proteomes" id="UP001172102"/>
    </source>
</evidence>
<reference evidence="3" key="1">
    <citation type="submission" date="2023-06" db="EMBL/GenBank/DDBJ databases">
        <title>Genome-scale phylogeny and comparative genomics of the fungal order Sordariales.</title>
        <authorList>
            <consortium name="Lawrence Berkeley National Laboratory"/>
            <person name="Hensen N."/>
            <person name="Bonometti L."/>
            <person name="Westerberg I."/>
            <person name="Brannstrom I.O."/>
            <person name="Guillou S."/>
            <person name="Cros-Aarteil S."/>
            <person name="Calhoun S."/>
            <person name="Haridas S."/>
            <person name="Kuo A."/>
            <person name="Mondo S."/>
            <person name="Pangilinan J."/>
            <person name="Riley R."/>
            <person name="Labutti K."/>
            <person name="Andreopoulos B."/>
            <person name="Lipzen A."/>
            <person name="Chen C."/>
            <person name="Yanf M."/>
            <person name="Daum C."/>
            <person name="Ng V."/>
            <person name="Clum A."/>
            <person name="Steindorff A."/>
            <person name="Ohm R."/>
            <person name="Martin F."/>
            <person name="Silar P."/>
            <person name="Natvig D."/>
            <person name="Lalanne C."/>
            <person name="Gautier V."/>
            <person name="Ament-Velasquez S.L."/>
            <person name="Kruys A."/>
            <person name="Hutchinson M.I."/>
            <person name="Powell A.J."/>
            <person name="Barry K."/>
            <person name="Miller A.N."/>
            <person name="Grigoriev I.V."/>
            <person name="Debuchy R."/>
            <person name="Gladieux P."/>
            <person name="Thoren M.H."/>
            <person name="Johannesson H."/>
        </authorList>
    </citation>
    <scope>NUCLEOTIDE SEQUENCE</scope>
    <source>
        <strain evidence="3">SMH4607-1</strain>
    </source>
</reference>
<keyword evidence="2" id="KW-0812">Transmembrane</keyword>
<dbReference type="AlphaFoldDB" id="A0AA40A9R9"/>
<evidence type="ECO:0000256" key="1">
    <source>
        <dbReference type="SAM" id="MobiDB-lite"/>
    </source>
</evidence>
<feature type="region of interest" description="Disordered" evidence="1">
    <location>
        <begin position="1"/>
        <end position="37"/>
    </location>
</feature>
<comment type="caution">
    <text evidence="3">The sequence shown here is derived from an EMBL/GenBank/DDBJ whole genome shotgun (WGS) entry which is preliminary data.</text>
</comment>
<evidence type="ECO:0000256" key="2">
    <source>
        <dbReference type="SAM" id="Phobius"/>
    </source>
</evidence>
<dbReference type="EMBL" id="JAUKUA010000005">
    <property type="protein sequence ID" value="KAK0711733.1"/>
    <property type="molecule type" value="Genomic_DNA"/>
</dbReference>
<feature type="transmembrane region" description="Helical" evidence="2">
    <location>
        <begin position="112"/>
        <end position="132"/>
    </location>
</feature>
<dbReference type="Proteomes" id="UP001172102">
    <property type="component" value="Unassembled WGS sequence"/>
</dbReference>
<keyword evidence="2" id="KW-0472">Membrane</keyword>